<dbReference type="AlphaFoldDB" id="A0A397UHU2"/>
<keyword evidence="2" id="KW-1185">Reference proteome</keyword>
<proteinExistence type="predicted"/>
<sequence>MQFSSSLQLYSCYPISSIFNEYSYIDVSIVKANVHWANCSIEGISTIAFDVQFSPTKPGKDVTTFTVNGGLIRSNGTSQGSSHGMFFLSKKDFSMQFHITTLFSILPNHILKFNLWIWMNI</sequence>
<organism evidence="1 2">
    <name type="scientific">Gigaspora rosea</name>
    <dbReference type="NCBI Taxonomy" id="44941"/>
    <lineage>
        <taxon>Eukaryota</taxon>
        <taxon>Fungi</taxon>
        <taxon>Fungi incertae sedis</taxon>
        <taxon>Mucoromycota</taxon>
        <taxon>Glomeromycotina</taxon>
        <taxon>Glomeromycetes</taxon>
        <taxon>Diversisporales</taxon>
        <taxon>Gigasporaceae</taxon>
        <taxon>Gigaspora</taxon>
    </lineage>
</organism>
<reference evidence="1 2" key="1">
    <citation type="submission" date="2018-06" db="EMBL/GenBank/DDBJ databases">
        <title>Comparative genomics reveals the genomic features of Rhizophagus irregularis, R. cerebriforme, R. diaphanum and Gigaspora rosea, and their symbiotic lifestyle signature.</title>
        <authorList>
            <person name="Morin E."/>
            <person name="San Clemente H."/>
            <person name="Chen E.C.H."/>
            <person name="De La Providencia I."/>
            <person name="Hainaut M."/>
            <person name="Kuo A."/>
            <person name="Kohler A."/>
            <person name="Murat C."/>
            <person name="Tang N."/>
            <person name="Roy S."/>
            <person name="Loubradou J."/>
            <person name="Henrissat B."/>
            <person name="Grigoriev I.V."/>
            <person name="Corradi N."/>
            <person name="Roux C."/>
            <person name="Martin F.M."/>
        </authorList>
    </citation>
    <scope>NUCLEOTIDE SEQUENCE [LARGE SCALE GENOMIC DNA]</scope>
    <source>
        <strain evidence="1 2">DAOM 194757</strain>
    </source>
</reference>
<gene>
    <name evidence="1" type="ORF">C2G38_2216381</name>
</gene>
<comment type="caution">
    <text evidence="1">The sequence shown here is derived from an EMBL/GenBank/DDBJ whole genome shotgun (WGS) entry which is preliminary data.</text>
</comment>
<evidence type="ECO:0000313" key="2">
    <source>
        <dbReference type="Proteomes" id="UP000266673"/>
    </source>
</evidence>
<evidence type="ECO:0000313" key="1">
    <source>
        <dbReference type="EMBL" id="RIB06706.1"/>
    </source>
</evidence>
<dbReference type="Proteomes" id="UP000266673">
    <property type="component" value="Unassembled WGS sequence"/>
</dbReference>
<protein>
    <submittedName>
        <fullName evidence="1">Uncharacterized protein</fullName>
    </submittedName>
</protein>
<dbReference type="EMBL" id="QKWP01001772">
    <property type="protein sequence ID" value="RIB06706.1"/>
    <property type="molecule type" value="Genomic_DNA"/>
</dbReference>
<name>A0A397UHU2_9GLOM</name>
<accession>A0A397UHU2</accession>